<proteinExistence type="predicted"/>
<dbReference type="OrthoDB" id="5945798at2759"/>
<organism evidence="3 4">
    <name type="scientific">Armillaria ostoyae</name>
    <name type="common">Armillaria root rot fungus</name>
    <dbReference type="NCBI Taxonomy" id="47428"/>
    <lineage>
        <taxon>Eukaryota</taxon>
        <taxon>Fungi</taxon>
        <taxon>Dikarya</taxon>
        <taxon>Basidiomycota</taxon>
        <taxon>Agaricomycotina</taxon>
        <taxon>Agaricomycetes</taxon>
        <taxon>Agaricomycetidae</taxon>
        <taxon>Agaricales</taxon>
        <taxon>Marasmiineae</taxon>
        <taxon>Physalacriaceae</taxon>
        <taxon>Armillaria</taxon>
    </lineage>
</organism>
<dbReference type="InterPro" id="IPR001214">
    <property type="entry name" value="SET_dom"/>
</dbReference>
<reference evidence="4" key="1">
    <citation type="journal article" date="2017" name="Nat. Ecol. Evol.">
        <title>Genome expansion and lineage-specific genetic innovations in the forest pathogenic fungi Armillaria.</title>
        <authorList>
            <person name="Sipos G."/>
            <person name="Prasanna A.N."/>
            <person name="Walter M.C."/>
            <person name="O'Connor E."/>
            <person name="Balint B."/>
            <person name="Krizsan K."/>
            <person name="Kiss B."/>
            <person name="Hess J."/>
            <person name="Varga T."/>
            <person name="Slot J."/>
            <person name="Riley R."/>
            <person name="Boka B."/>
            <person name="Rigling D."/>
            <person name="Barry K."/>
            <person name="Lee J."/>
            <person name="Mihaltcheva S."/>
            <person name="LaButti K."/>
            <person name="Lipzen A."/>
            <person name="Waldron R."/>
            <person name="Moloney N.M."/>
            <person name="Sperisen C."/>
            <person name="Kredics L."/>
            <person name="Vagvoelgyi C."/>
            <person name="Patrignani A."/>
            <person name="Fitzpatrick D."/>
            <person name="Nagy I."/>
            <person name="Doyle S."/>
            <person name="Anderson J.B."/>
            <person name="Grigoriev I.V."/>
            <person name="Gueldener U."/>
            <person name="Muensterkoetter M."/>
            <person name="Nagy L.G."/>
        </authorList>
    </citation>
    <scope>NUCLEOTIDE SEQUENCE [LARGE SCALE GENOMIC DNA]</scope>
    <source>
        <strain evidence="4">C18/9</strain>
    </source>
</reference>
<gene>
    <name evidence="3" type="ORF">ARMOST_11913</name>
</gene>
<dbReference type="STRING" id="47428.A0A284RIK0"/>
<dbReference type="PANTHER" id="PTHR47332:SF4">
    <property type="entry name" value="SET DOMAIN-CONTAINING PROTEIN 5"/>
    <property type="match status" value="1"/>
</dbReference>
<evidence type="ECO:0000313" key="4">
    <source>
        <dbReference type="Proteomes" id="UP000219338"/>
    </source>
</evidence>
<dbReference type="CDD" id="cd20071">
    <property type="entry name" value="SET_SMYD"/>
    <property type="match status" value="1"/>
</dbReference>
<feature type="compositionally biased region" description="Basic and acidic residues" evidence="1">
    <location>
        <begin position="22"/>
        <end position="40"/>
    </location>
</feature>
<keyword evidence="4" id="KW-1185">Reference proteome</keyword>
<feature type="domain" description="SET" evidence="2">
    <location>
        <begin position="154"/>
        <end position="360"/>
    </location>
</feature>
<dbReference type="Proteomes" id="UP000219338">
    <property type="component" value="Unassembled WGS sequence"/>
</dbReference>
<name>A0A284RIK0_ARMOS</name>
<sequence length="511" mass="57413">MKRGFLTTAKAKRQFSALNPENAEKPTTKKSTSSHEKFLDRTVEGKGITKGISLMSPLNVGEADESFTELLKKKAAQVMDTIGYTDEDFEKASASAPDDDDCTFVNTPHEHDDLSHHVQVPFPGGWTQCLISGYLNRRLKHISGFPRPIKETGDKVYRISSSPGHGLGMFATRKIKMGDLIVDERPLMVVSLSPNGVPVIRMKEGLAPEEKYQYLLYQSEGVVHSVFVRMSEESKKVFKGLHNSHLHDGTGPILCVVRTNGYGLEDDLKDETGRLPPLLEMIIPDASYSTIEETKKLLESTPDDLKCKVGRYTSVFKDLSRINHSCSPNTHRKFYMSSFSMQLRAARDIEEGEEIFTNYTGILRPAVERAEDLGIYGIKCTCRACLDPAKSDPVRTAVLNRPCVTVPKRREAGARPDAWIDPAVQTLTRIQEEGLEGSQEYYKTLHQLYNAYVHQNDEKKALMYGEKLWMANLAAGEKRYDAFRKVELMKKSPQWMMAKMVGGLSVVRSFS</sequence>
<dbReference type="PANTHER" id="PTHR47332">
    <property type="entry name" value="SET DOMAIN-CONTAINING PROTEIN 5"/>
    <property type="match status" value="1"/>
</dbReference>
<evidence type="ECO:0000313" key="3">
    <source>
        <dbReference type="EMBL" id="SJL08547.1"/>
    </source>
</evidence>
<accession>A0A284RIK0</accession>
<dbReference type="OMA" id="EKLWMAN"/>
<dbReference type="Pfam" id="PF00856">
    <property type="entry name" value="SET"/>
    <property type="match status" value="1"/>
</dbReference>
<protein>
    <recommendedName>
        <fullName evidence="2">SET domain-containing protein</fullName>
    </recommendedName>
</protein>
<dbReference type="SUPFAM" id="SSF82199">
    <property type="entry name" value="SET domain"/>
    <property type="match status" value="1"/>
</dbReference>
<dbReference type="Gene3D" id="2.170.270.10">
    <property type="entry name" value="SET domain"/>
    <property type="match status" value="2"/>
</dbReference>
<dbReference type="AlphaFoldDB" id="A0A284RIK0"/>
<feature type="region of interest" description="Disordered" evidence="1">
    <location>
        <begin position="1"/>
        <end position="40"/>
    </location>
</feature>
<dbReference type="EMBL" id="FUEG01000009">
    <property type="protein sequence ID" value="SJL08547.1"/>
    <property type="molecule type" value="Genomic_DNA"/>
</dbReference>
<dbReference type="InterPro" id="IPR053185">
    <property type="entry name" value="SET_domain_protein"/>
</dbReference>
<evidence type="ECO:0000259" key="2">
    <source>
        <dbReference type="PROSITE" id="PS50280"/>
    </source>
</evidence>
<dbReference type="PROSITE" id="PS50280">
    <property type="entry name" value="SET"/>
    <property type="match status" value="1"/>
</dbReference>
<evidence type="ECO:0000256" key="1">
    <source>
        <dbReference type="SAM" id="MobiDB-lite"/>
    </source>
</evidence>
<dbReference type="InterPro" id="IPR046341">
    <property type="entry name" value="SET_dom_sf"/>
</dbReference>
<dbReference type="SMART" id="SM00317">
    <property type="entry name" value="SET"/>
    <property type="match status" value="1"/>
</dbReference>